<dbReference type="PANTHER" id="PTHR32305:SF15">
    <property type="entry name" value="PROTEIN RHSA-RELATED"/>
    <property type="match status" value="1"/>
</dbReference>
<dbReference type="InterPro" id="IPR031325">
    <property type="entry name" value="RHS_repeat"/>
</dbReference>
<reference evidence="3" key="1">
    <citation type="submission" date="2021-04" db="EMBL/GenBank/DDBJ databases">
        <title>Genome based classification of Actinospica acidithermotolerans sp. nov., an actinobacterium isolated from an Indonesian hot spring.</title>
        <authorList>
            <person name="Kusuma A.B."/>
            <person name="Putra K.E."/>
            <person name="Nafisah S."/>
            <person name="Loh J."/>
            <person name="Nouioui I."/>
            <person name="Goodfellow M."/>
        </authorList>
    </citation>
    <scope>NUCLEOTIDE SEQUENCE</scope>
    <source>
        <strain evidence="3">CSCA 57</strain>
    </source>
</reference>
<dbReference type="NCBIfam" id="TIGR01643">
    <property type="entry name" value="YD_repeat_2x"/>
    <property type="match status" value="11"/>
</dbReference>
<dbReference type="Gene3D" id="2.180.10.10">
    <property type="entry name" value="RHS repeat-associated core"/>
    <property type="match status" value="4"/>
</dbReference>
<name>A0A941EY56_9ACTN</name>
<organism evidence="3 4">
    <name type="scientific">Actinospica durhamensis</name>
    <dbReference type="NCBI Taxonomy" id="1508375"/>
    <lineage>
        <taxon>Bacteria</taxon>
        <taxon>Bacillati</taxon>
        <taxon>Actinomycetota</taxon>
        <taxon>Actinomycetes</taxon>
        <taxon>Catenulisporales</taxon>
        <taxon>Actinospicaceae</taxon>
        <taxon>Actinospica</taxon>
    </lineage>
</organism>
<comment type="caution">
    <text evidence="3">The sequence shown here is derived from an EMBL/GenBank/DDBJ whole genome shotgun (WGS) entry which is preliminary data.</text>
</comment>
<dbReference type="InterPro" id="IPR006530">
    <property type="entry name" value="YD"/>
</dbReference>
<dbReference type="AlphaFoldDB" id="A0A941EY56"/>
<evidence type="ECO:0000256" key="1">
    <source>
        <dbReference type="SAM" id="MobiDB-lite"/>
    </source>
</evidence>
<keyword evidence="4" id="KW-1185">Reference proteome</keyword>
<feature type="region of interest" description="Disordered" evidence="1">
    <location>
        <begin position="1"/>
        <end position="30"/>
    </location>
</feature>
<dbReference type="PANTHER" id="PTHR32305">
    <property type="match status" value="1"/>
</dbReference>
<feature type="domain" description="DUF6531" evidence="2">
    <location>
        <begin position="31"/>
        <end position="102"/>
    </location>
</feature>
<dbReference type="NCBIfam" id="TIGR03696">
    <property type="entry name" value="Rhs_assc_core"/>
    <property type="match status" value="1"/>
</dbReference>
<proteinExistence type="predicted"/>
<dbReference type="InterPro" id="IPR050708">
    <property type="entry name" value="T6SS_VgrG/RHS"/>
</dbReference>
<feature type="region of interest" description="Disordered" evidence="1">
    <location>
        <begin position="1109"/>
        <end position="1131"/>
    </location>
</feature>
<feature type="region of interest" description="Disordered" evidence="1">
    <location>
        <begin position="1191"/>
        <end position="1228"/>
    </location>
</feature>
<gene>
    <name evidence="3" type="ORF">KDL01_34895</name>
</gene>
<feature type="compositionally biased region" description="Gly residues" evidence="1">
    <location>
        <begin position="1205"/>
        <end position="1222"/>
    </location>
</feature>
<dbReference type="Proteomes" id="UP000675781">
    <property type="component" value="Unassembled WGS sequence"/>
</dbReference>
<dbReference type="RefSeq" id="WP_212532963.1">
    <property type="nucleotide sequence ID" value="NZ_JAGSOG010000296.1"/>
</dbReference>
<dbReference type="Pfam" id="PF20148">
    <property type="entry name" value="DUF6531"/>
    <property type="match status" value="1"/>
</dbReference>
<dbReference type="Pfam" id="PF05593">
    <property type="entry name" value="RHS_repeat"/>
    <property type="match status" value="8"/>
</dbReference>
<feature type="non-terminal residue" evidence="3">
    <location>
        <position position="1"/>
    </location>
</feature>
<protein>
    <submittedName>
        <fullName evidence="3">RHS repeat protein</fullName>
    </submittedName>
</protein>
<evidence type="ECO:0000313" key="4">
    <source>
        <dbReference type="Proteomes" id="UP000675781"/>
    </source>
</evidence>
<dbReference type="EMBL" id="JAGSOG010000296">
    <property type="protein sequence ID" value="MBR7838507.1"/>
    <property type="molecule type" value="Genomic_DNA"/>
</dbReference>
<feature type="compositionally biased region" description="Polar residues" evidence="1">
    <location>
        <begin position="1122"/>
        <end position="1131"/>
    </location>
</feature>
<feature type="compositionally biased region" description="Low complexity" evidence="1">
    <location>
        <begin position="14"/>
        <end position="24"/>
    </location>
</feature>
<accession>A0A941EY56</accession>
<sequence>GEGEGGTEGGSTETGGVSSEGTGSCATGGTDPVDVVSGQMVTATVDVDLPGVLPLVLRRAYASGYGGGRLLGPGWSSTLDIRIRIGDGGIDFSGDDAQLLRYPLPAGPPHEVLPAEGARWPLSWDRKADEVYVQDTGLGLTYRFTAVGEHPAPGGKIRPLTSISDRNGNRIAILRDADGVPTEVQHSAGYRIGVDSLYTAAGFRIQELRLLGPEGADGPDGDTVLAGYGYDPAGRLVQITDGSGVPLIYEYDAHDRITAWIDRGGYRYEYEYDAAGRVVRTGGEDGAMASRLAYDLENRVTTVTNALGHATAYHYDAHQHLCKTVDALGAETTTESDRYGRVLAHTDELGHTTRFMRDAHGDALRIEHPDGTVVEAEYDRLRNPVRITGPDGAVWQYGYDERGNRVSATDPAGSVTAFGYGERGNLVQAVDALGHATSIETDRAGLPVAVTDPLGAVWRTDRDGRGRVVAATGPLGATVTTGYDGQGHPVLREYPDGTRETWTYDACGNQLSHTDQAGLTTAFGYGPFHQILERTDPDGARHAFAHDARLRLTAVTNPQNLTWTYTLDAVGNVVGETDFNGRALTYGYDAAGNVIRRVNGAGEGVDLIRDALGRTVEQRTDDGASTTFGYDPAGRLVRAQGPDGTVVLTRDALGRVLAESYDDRVLTSTYGATGRRLSRTTPGGSRSDWQFDALGRPLSLEHGDGRLSFAYDAAGQEAYRWIGADTALTSEWDGHGRLTAQRLLAVDGPADARTSRLVDERVWTYRADGVPDSVTDVDGGTRRFALDPAGRVTAVTAATWTESYVYDHLGNLVHSADTRTPDAPTAGSSEVAGTLVRRAGRTHYEYDDQSRLIRTVRHTLSGGRREWTFAYDAHDRLTEATNPDGEHWRYRYDPLGRRVSKARLGADGEMLEEIRFSWDGVNLAEQEHVLPGRRTATSWDYAIGSWAPLTQDRRSYALDAPQDVIDREFHAVITDLVGTPTELATADGRIAWRRRTSLWGEPRADADEAFDGHCPLGFPGQYPDTETGLAYNFRRYYDPATGRYTSPDPLGLAPAAHHHGYVDNPLAWLDPLGLLKKPYAYYDRPGYSNYTLQDSAGNTYYSGMFGPGSSQASVERRHGNNHNRYSTANGDTITVEPGTRTYGESRLMEQRLADDNDTIIGRDGNNYRGNRENPMDAKKLADYEEYEKLKNAKNNVSDGSDKSGGASGSGGSGGTDGAGGASGAVACA</sequence>
<feature type="compositionally biased region" description="Gly residues" evidence="1">
    <location>
        <begin position="1"/>
        <end position="13"/>
    </location>
</feature>
<dbReference type="InterPro" id="IPR022385">
    <property type="entry name" value="Rhs_assc_core"/>
</dbReference>
<evidence type="ECO:0000313" key="3">
    <source>
        <dbReference type="EMBL" id="MBR7838507.1"/>
    </source>
</evidence>
<feature type="region of interest" description="Disordered" evidence="1">
    <location>
        <begin position="1155"/>
        <end position="1174"/>
    </location>
</feature>
<evidence type="ECO:0000259" key="2">
    <source>
        <dbReference type="Pfam" id="PF20148"/>
    </source>
</evidence>
<dbReference type="InterPro" id="IPR045351">
    <property type="entry name" value="DUF6531"/>
</dbReference>